<name>A0AAD7JF84_9AGAR</name>
<comment type="catalytic activity">
    <reaction evidence="8">
        <text>L-seryl-[protein] + ATP = O-phospho-L-seryl-[protein] + ADP + H(+)</text>
        <dbReference type="Rhea" id="RHEA:17989"/>
        <dbReference type="Rhea" id="RHEA-COMP:9863"/>
        <dbReference type="Rhea" id="RHEA-COMP:11604"/>
        <dbReference type="ChEBI" id="CHEBI:15378"/>
        <dbReference type="ChEBI" id="CHEBI:29999"/>
        <dbReference type="ChEBI" id="CHEBI:30616"/>
        <dbReference type="ChEBI" id="CHEBI:83421"/>
        <dbReference type="ChEBI" id="CHEBI:456216"/>
        <dbReference type="EC" id="2.7.11.1"/>
    </reaction>
</comment>
<keyword evidence="5 11" id="KW-0418">Kinase</keyword>
<sequence length="556" mass="63164">MGMVSGVRNSARKLAKRIVNRASSYLFFAFVALPLFIAGDTTEIYDVQPHQAWIVIHFQRLRRGARQATLIVLRFPGHHVVDMVFNAYARLLAACTTGVRTLRSITGYQSFVDPVLAQIPCQLLPGFEAMLHPELEWYNLPQMLRTALPGSNALVNTTPSRKLQGFWGSRDWKVVSEFERETFAWPADFRLVGDLGSGSFGDVVKVKGCGTTLAVKRISKHGLINSRPDLPPVRFGADVVQTVWSEIYVHICMDEHPAFPSIFGVWHGPDYFYVAMECGVECFVDIVEHKRDKALFYGMQLILALHALHKEGIVHLDVKPDNLLRSKKGNLLLIDYGVSQSFESLGRPPRVQWPLWHNLKDTGTDAFPMLWPGPDNPHSWVVGSGTPRYQSPPLKRVEPVSYGTDIWAMGMVIYICLTGRPPTFKDLEWDQIRLPHQSSIEHDFFVRIFSYEKPHRFESYAEIKAHPIWKTSPWTWAQVESNWRKRRRGKRDVTSRYYWGSSSGTFFRAGCLVRPGGLGGTPFKTRLATGLLPHLRPRPIRRLSWCSRSVLASLGP</sequence>
<keyword evidence="12" id="KW-1185">Reference proteome</keyword>
<comment type="caution">
    <text evidence="11">The sequence shown here is derived from an EMBL/GenBank/DDBJ whole genome shotgun (WGS) entry which is preliminary data.</text>
</comment>
<dbReference type="Proteomes" id="UP001215280">
    <property type="component" value="Unassembled WGS sequence"/>
</dbReference>
<evidence type="ECO:0000256" key="6">
    <source>
        <dbReference type="ARBA" id="ARBA00022840"/>
    </source>
</evidence>
<proteinExistence type="predicted"/>
<dbReference type="SUPFAM" id="SSF56112">
    <property type="entry name" value="Protein kinase-like (PK-like)"/>
    <property type="match status" value="1"/>
</dbReference>
<dbReference type="InterPro" id="IPR017441">
    <property type="entry name" value="Protein_kinase_ATP_BS"/>
</dbReference>
<evidence type="ECO:0000256" key="8">
    <source>
        <dbReference type="ARBA" id="ARBA00048679"/>
    </source>
</evidence>
<evidence type="ECO:0000259" key="10">
    <source>
        <dbReference type="PROSITE" id="PS50011"/>
    </source>
</evidence>
<keyword evidence="4 9" id="KW-0547">Nucleotide-binding</keyword>
<keyword evidence="6 9" id="KW-0067">ATP-binding</keyword>
<dbReference type="PANTHER" id="PTHR24356">
    <property type="entry name" value="SERINE/THREONINE-PROTEIN KINASE"/>
    <property type="match status" value="1"/>
</dbReference>
<dbReference type="InterPro" id="IPR000719">
    <property type="entry name" value="Prot_kinase_dom"/>
</dbReference>
<accession>A0AAD7JF84</accession>
<dbReference type="AlphaFoldDB" id="A0AAD7JF84"/>
<dbReference type="InterPro" id="IPR050236">
    <property type="entry name" value="Ser_Thr_kinase_AGC"/>
</dbReference>
<evidence type="ECO:0000313" key="11">
    <source>
        <dbReference type="EMBL" id="KAJ7761504.1"/>
    </source>
</evidence>
<dbReference type="Gene3D" id="1.10.510.10">
    <property type="entry name" value="Transferase(Phosphotransferase) domain 1"/>
    <property type="match status" value="1"/>
</dbReference>
<keyword evidence="2" id="KW-0723">Serine/threonine-protein kinase</keyword>
<dbReference type="GO" id="GO:0005524">
    <property type="term" value="F:ATP binding"/>
    <property type="evidence" value="ECO:0007669"/>
    <property type="project" value="UniProtKB-UniRule"/>
</dbReference>
<evidence type="ECO:0000256" key="1">
    <source>
        <dbReference type="ARBA" id="ARBA00012513"/>
    </source>
</evidence>
<evidence type="ECO:0000256" key="5">
    <source>
        <dbReference type="ARBA" id="ARBA00022777"/>
    </source>
</evidence>
<dbReference type="Pfam" id="PF00069">
    <property type="entry name" value="Pkinase"/>
    <property type="match status" value="1"/>
</dbReference>
<evidence type="ECO:0000256" key="4">
    <source>
        <dbReference type="ARBA" id="ARBA00022741"/>
    </source>
</evidence>
<comment type="catalytic activity">
    <reaction evidence="7">
        <text>L-threonyl-[protein] + ATP = O-phospho-L-threonyl-[protein] + ADP + H(+)</text>
        <dbReference type="Rhea" id="RHEA:46608"/>
        <dbReference type="Rhea" id="RHEA-COMP:11060"/>
        <dbReference type="Rhea" id="RHEA-COMP:11605"/>
        <dbReference type="ChEBI" id="CHEBI:15378"/>
        <dbReference type="ChEBI" id="CHEBI:30013"/>
        <dbReference type="ChEBI" id="CHEBI:30616"/>
        <dbReference type="ChEBI" id="CHEBI:61977"/>
        <dbReference type="ChEBI" id="CHEBI:456216"/>
        <dbReference type="EC" id="2.7.11.1"/>
    </reaction>
</comment>
<evidence type="ECO:0000313" key="12">
    <source>
        <dbReference type="Proteomes" id="UP001215280"/>
    </source>
</evidence>
<reference evidence="11" key="1">
    <citation type="submission" date="2023-03" db="EMBL/GenBank/DDBJ databases">
        <title>Massive genome expansion in bonnet fungi (Mycena s.s.) driven by repeated elements and novel gene families across ecological guilds.</title>
        <authorList>
            <consortium name="Lawrence Berkeley National Laboratory"/>
            <person name="Harder C.B."/>
            <person name="Miyauchi S."/>
            <person name="Viragh M."/>
            <person name="Kuo A."/>
            <person name="Thoen E."/>
            <person name="Andreopoulos B."/>
            <person name="Lu D."/>
            <person name="Skrede I."/>
            <person name="Drula E."/>
            <person name="Henrissat B."/>
            <person name="Morin E."/>
            <person name="Kohler A."/>
            <person name="Barry K."/>
            <person name="LaButti K."/>
            <person name="Morin E."/>
            <person name="Salamov A."/>
            <person name="Lipzen A."/>
            <person name="Mereny Z."/>
            <person name="Hegedus B."/>
            <person name="Baldrian P."/>
            <person name="Stursova M."/>
            <person name="Weitz H."/>
            <person name="Taylor A."/>
            <person name="Grigoriev I.V."/>
            <person name="Nagy L.G."/>
            <person name="Martin F."/>
            <person name="Kauserud H."/>
        </authorList>
    </citation>
    <scope>NUCLEOTIDE SEQUENCE</scope>
    <source>
        <strain evidence="11">CBHHK188m</strain>
    </source>
</reference>
<evidence type="ECO:0000256" key="9">
    <source>
        <dbReference type="PROSITE-ProRule" id="PRU10141"/>
    </source>
</evidence>
<dbReference type="SMART" id="SM00220">
    <property type="entry name" value="S_TKc"/>
    <property type="match status" value="1"/>
</dbReference>
<evidence type="ECO:0000256" key="3">
    <source>
        <dbReference type="ARBA" id="ARBA00022679"/>
    </source>
</evidence>
<dbReference type="Gene3D" id="3.30.200.20">
    <property type="entry name" value="Phosphorylase Kinase, domain 1"/>
    <property type="match status" value="1"/>
</dbReference>
<keyword evidence="3" id="KW-0808">Transferase</keyword>
<dbReference type="GO" id="GO:0004674">
    <property type="term" value="F:protein serine/threonine kinase activity"/>
    <property type="evidence" value="ECO:0007669"/>
    <property type="project" value="UniProtKB-KW"/>
</dbReference>
<dbReference type="PROSITE" id="PS00107">
    <property type="entry name" value="PROTEIN_KINASE_ATP"/>
    <property type="match status" value="1"/>
</dbReference>
<gene>
    <name evidence="11" type="ORF">DFH07DRAFT_419350</name>
</gene>
<dbReference type="EC" id="2.7.11.1" evidence="1"/>
<organism evidence="11 12">
    <name type="scientific">Mycena maculata</name>
    <dbReference type="NCBI Taxonomy" id="230809"/>
    <lineage>
        <taxon>Eukaryota</taxon>
        <taxon>Fungi</taxon>
        <taxon>Dikarya</taxon>
        <taxon>Basidiomycota</taxon>
        <taxon>Agaricomycotina</taxon>
        <taxon>Agaricomycetes</taxon>
        <taxon>Agaricomycetidae</taxon>
        <taxon>Agaricales</taxon>
        <taxon>Marasmiineae</taxon>
        <taxon>Mycenaceae</taxon>
        <taxon>Mycena</taxon>
    </lineage>
</organism>
<feature type="domain" description="Protein kinase" evidence="10">
    <location>
        <begin position="189"/>
        <end position="469"/>
    </location>
</feature>
<evidence type="ECO:0000256" key="2">
    <source>
        <dbReference type="ARBA" id="ARBA00022527"/>
    </source>
</evidence>
<feature type="binding site" evidence="9">
    <location>
        <position position="216"/>
    </location>
    <ligand>
        <name>ATP</name>
        <dbReference type="ChEBI" id="CHEBI:30616"/>
    </ligand>
</feature>
<evidence type="ECO:0000256" key="7">
    <source>
        <dbReference type="ARBA" id="ARBA00047899"/>
    </source>
</evidence>
<dbReference type="InterPro" id="IPR011009">
    <property type="entry name" value="Kinase-like_dom_sf"/>
</dbReference>
<dbReference type="PROSITE" id="PS50011">
    <property type="entry name" value="PROTEIN_KINASE_DOM"/>
    <property type="match status" value="1"/>
</dbReference>
<dbReference type="PANTHER" id="PTHR24356:SF1">
    <property type="entry name" value="SERINE_THREONINE-PROTEIN KINASE GREATWALL"/>
    <property type="match status" value="1"/>
</dbReference>
<dbReference type="EMBL" id="JARJLG010000045">
    <property type="protein sequence ID" value="KAJ7761504.1"/>
    <property type="molecule type" value="Genomic_DNA"/>
</dbReference>
<protein>
    <recommendedName>
        <fullName evidence="1">non-specific serine/threonine protein kinase</fullName>
        <ecNumber evidence="1">2.7.11.1</ecNumber>
    </recommendedName>
</protein>